<dbReference type="Proteomes" id="UP000242301">
    <property type="component" value="Unassembled WGS sequence"/>
</dbReference>
<organism evidence="2 3">
    <name type="scientific">Candidatus Providencia siddallii</name>
    <dbReference type="NCBI Taxonomy" id="1715285"/>
    <lineage>
        <taxon>Bacteria</taxon>
        <taxon>Pseudomonadati</taxon>
        <taxon>Pseudomonadota</taxon>
        <taxon>Gammaproteobacteria</taxon>
        <taxon>Enterobacterales</taxon>
        <taxon>Morganellaceae</taxon>
        <taxon>Providencia</taxon>
    </lineage>
</organism>
<name>A0A0M6W8P3_9GAMM</name>
<gene>
    <name evidence="2" type="primary">elbB</name>
    <name evidence="2" type="ORF">SOFFGTOCOR_0353</name>
</gene>
<dbReference type="PANTHER" id="PTHR10224">
    <property type="entry name" value="ES1 PROTEIN HOMOLOG, MITOCHONDRIAL"/>
    <property type="match status" value="1"/>
</dbReference>
<sequence length="216" mass="23872">MKSVAVILSGCGYLDGSEVHESVLTILALSVNNAKVCFFAPNVFQTVVINHIDNKLKKEYRNQIEESARISRGNILPISEANADNLDALIIPGGFGVVKNLCNFEEKGISCKINKNLLNLIQEMYKQKKPLGFICIAPVMLPKILKTKIKLTIGDNNEIISKIEKMGALHVKCNADDIIVDEKNLIVTTPAYMVSQSIFDINKGINKLVKKILDMS</sequence>
<dbReference type="SUPFAM" id="SSF52317">
    <property type="entry name" value="Class I glutamine amidotransferase-like"/>
    <property type="match status" value="1"/>
</dbReference>
<dbReference type="AlphaFoldDB" id="A0A0M6W8P3"/>
<dbReference type="EMBL" id="CVRF01000003">
    <property type="protein sequence ID" value="CRK85772.1"/>
    <property type="molecule type" value="Genomic_DNA"/>
</dbReference>
<dbReference type="InterPro" id="IPR026041">
    <property type="entry name" value="ElbB"/>
</dbReference>
<dbReference type="NCBIfam" id="NF008747">
    <property type="entry name" value="PRK11780.1"/>
    <property type="match status" value="1"/>
</dbReference>
<evidence type="ECO:0000313" key="3">
    <source>
        <dbReference type="Proteomes" id="UP000242301"/>
    </source>
</evidence>
<dbReference type="Gene3D" id="3.40.50.880">
    <property type="match status" value="1"/>
</dbReference>
<comment type="similarity">
    <text evidence="1">Belongs to the peptidase C56 family.</text>
</comment>
<keyword evidence="1" id="KW-0456">Lyase</keyword>
<evidence type="ECO:0000313" key="2">
    <source>
        <dbReference type="EMBL" id="CRK85772.1"/>
    </source>
</evidence>
<dbReference type="PIRSF" id="PIRSF006320">
    <property type="entry name" value="Elb2"/>
    <property type="match status" value="1"/>
</dbReference>
<dbReference type="PANTHER" id="PTHR10224:SF12">
    <property type="entry name" value="GLYOXALASE ELBB"/>
    <property type="match status" value="1"/>
</dbReference>
<protein>
    <recommendedName>
        <fullName evidence="1">Glyoxalase</fullName>
    </recommendedName>
</protein>
<proteinExistence type="inferred from homology"/>
<dbReference type="InterPro" id="IPR029062">
    <property type="entry name" value="Class_I_gatase-like"/>
</dbReference>
<evidence type="ECO:0000256" key="1">
    <source>
        <dbReference type="PIRNR" id="PIRNR006320"/>
    </source>
</evidence>
<reference evidence="3" key="1">
    <citation type="submission" date="2015-05" db="EMBL/GenBank/DDBJ databases">
        <authorList>
            <person name="Manzano-Marin A."/>
        </authorList>
    </citation>
    <scope>NUCLEOTIDE SEQUENCE [LARGE SCALE GENOMIC DNA]</scope>
    <source>
        <strain evidence="3">officinalis</strain>
    </source>
</reference>
<keyword evidence="3" id="KW-1185">Reference proteome</keyword>
<accession>A0A0M6W8P3</accession>
<comment type="function">
    <text evidence="1">Displays glyoxalase activity, catalyzing the conversion of glyoxal to glycolate.</text>
</comment>
<dbReference type="GO" id="GO:0016829">
    <property type="term" value="F:lyase activity"/>
    <property type="evidence" value="ECO:0007669"/>
    <property type="project" value="UniProtKB-UniRule"/>
</dbReference>
<comment type="catalytic activity">
    <reaction evidence="1">
        <text>glyoxal + H2O = glycolate + H(+)</text>
        <dbReference type="Rhea" id="RHEA:51672"/>
        <dbReference type="ChEBI" id="CHEBI:15377"/>
        <dbReference type="ChEBI" id="CHEBI:15378"/>
        <dbReference type="ChEBI" id="CHEBI:29805"/>
        <dbReference type="ChEBI" id="CHEBI:34779"/>
    </reaction>
</comment>